<sequence length="808" mass="92696">MKKIFLFLYTLLVFSGVYAQENKVKVEPVNGDKISLFSLKEVRLLDSDFKHIMDLNHAYMLSLEPDRLLSWFRREAGLTPKAQPYPFWESEYMNGHGPLPGHIMGFYLSGISMMYDSTGDTAILSRLSYILEELSLCQQAGGDGYLLPTICGRAIFENVLDGNFKTSNPFIETPYDKCWEPVYVMNKIMLGLYQVYMRCDLLQAKEILVKMADWFGYSVIDKLSHDDLQKLLVCEHGSINESFIDVYQITGEEKYLKWAQRLNDEDMWVPMSEGKDILEGWHANTQIPKFTGFESVYRYDSNERFTTAARFFWDTVVRKHTWVMGGNSTGEHFFAPEEFEHRIELNGGPESCNSVNMLRLTESLYCDYAEVEKVDYYEKVLFNHILANYDPDQGMCVYYTSMKPGHYKIYGTKYDSFWCCTGTGFEQTAKFGQMIYAHTDDALYVNMFIPSVVTWDKGISIHQETAFPDEGVTSLTVSGEAVFNLKIRCPYWVGSSSLNVIVNGKREKIKAGVDGYVSINRQWKDGDKVRIELPMKLEIVPLNEATHYLALKYGPIVLAARISDEHLSKDDFRSARSTVAMKDYPVIDVPAFIGDIRKIPAAVIRKKGEKLAFLCSKDNVVSKPVELVPFNTIHWSRYAVYFRHYDKKENYLAELKKSEQFKQEEDNLNKRTVDRVIIADAESEKMHKMEAVNSTAGENWRDASKGGYFMYEMKVRKEMEQSVCLQLLGSDSGNRIFDVLIDGKWIDTIDLSKPCKEGKGLYRCYIHIPAEYIKARKNVTVKFQAKNGCIAGGIFDVRIVSAISVQDM</sequence>
<feature type="domain" description="Non-reducing end beta-L-arabinofuranosidase-like GH127 middle" evidence="4">
    <location>
        <begin position="443"/>
        <end position="535"/>
    </location>
</feature>
<dbReference type="Pfam" id="PF20736">
    <property type="entry name" value="Glyco_hydro127M"/>
    <property type="match status" value="1"/>
</dbReference>
<proteinExistence type="predicted"/>
<dbReference type="GO" id="GO:0005975">
    <property type="term" value="P:carbohydrate metabolic process"/>
    <property type="evidence" value="ECO:0007669"/>
    <property type="project" value="InterPro"/>
</dbReference>
<dbReference type="Pfam" id="PF20620">
    <property type="entry name" value="DUF6805"/>
    <property type="match status" value="1"/>
</dbReference>
<dbReference type="InterPro" id="IPR012878">
    <property type="entry name" value="Beta-AFase-like_GH127_cat"/>
</dbReference>
<evidence type="ECO:0000313" key="13">
    <source>
        <dbReference type="Proteomes" id="UP000481616"/>
    </source>
</evidence>
<dbReference type="Pfam" id="PF16375">
    <property type="entry name" value="DUF4986"/>
    <property type="match status" value="1"/>
</dbReference>
<feature type="domain" description="DUF4986" evidence="2">
    <location>
        <begin position="569"/>
        <end position="642"/>
    </location>
</feature>
<feature type="domain" description="Glycoside hydrolase GH146 substrate-binding" evidence="3">
    <location>
        <begin position="668"/>
        <end position="799"/>
    </location>
</feature>
<dbReference type="PANTHER" id="PTHR31151">
    <property type="entry name" value="PROLINE-TRNA LIGASE (DUF1680)"/>
    <property type="match status" value="1"/>
</dbReference>
<evidence type="ECO:0000259" key="4">
    <source>
        <dbReference type="Pfam" id="PF20736"/>
    </source>
</evidence>
<evidence type="ECO:0000259" key="2">
    <source>
        <dbReference type="Pfam" id="PF16375"/>
    </source>
</evidence>
<name>A0A0K2HFL8_9BACT</name>
<dbReference type="InterPro" id="IPR032275">
    <property type="entry name" value="DUF4986"/>
</dbReference>
<dbReference type="Proteomes" id="UP000481616">
    <property type="component" value="Unassembled WGS sequence"/>
</dbReference>
<evidence type="ECO:0000313" key="14">
    <source>
        <dbReference type="Proteomes" id="UP000500949"/>
    </source>
</evidence>
<protein>
    <submittedName>
        <fullName evidence="5">Uncharacterized protein</fullName>
    </submittedName>
</protein>
<reference evidence="12 13" key="2">
    <citation type="journal article" date="2019" name="Nat. Med.">
        <title>A library of human gut bacterial isolates paired with longitudinal multiomics data enables mechanistic microbiome research.</title>
        <authorList>
            <person name="Poyet M."/>
            <person name="Groussin M."/>
            <person name="Gibbons S.M."/>
            <person name="Avila-Pacheco J."/>
            <person name="Jiang X."/>
            <person name="Kearney S.M."/>
            <person name="Perrotta A.R."/>
            <person name="Berdy B."/>
            <person name="Zhao S."/>
            <person name="Lieberman T.D."/>
            <person name="Swanson P.K."/>
            <person name="Smith M."/>
            <person name="Roesemann S."/>
            <person name="Alexander J.E."/>
            <person name="Rich S.A."/>
            <person name="Livny J."/>
            <person name="Vlamakis H."/>
            <person name="Clish C."/>
            <person name="Bullock K."/>
            <person name="Deik A."/>
            <person name="Scott J."/>
            <person name="Pierce K.A."/>
            <person name="Xavier R.J."/>
            <person name="Alm E.J."/>
        </authorList>
    </citation>
    <scope>NUCLEOTIDE SEQUENCE [LARGE SCALE GENOMIC DNA]</scope>
    <source>
        <strain evidence="5 13">BIOML-A1</strain>
        <strain evidence="6 12">BIOML-A4</strain>
    </source>
</reference>
<reference evidence="9 11" key="3">
    <citation type="journal article" date="2019" name="Nat. Microbiol.">
        <title>Genomic variation and strain-specific functional adaptation in the human gut microbiome during early life.</title>
        <authorList>
            <person name="Vatanen T."/>
            <person name="Plichta D.R."/>
            <person name="Somani J."/>
            <person name="Munch P.C."/>
            <person name="Arthur T.D."/>
            <person name="Hall A.B."/>
            <person name="Rudolf S."/>
            <person name="Oakeley E.J."/>
            <person name="Ke X."/>
            <person name="Young R.A."/>
            <person name="Haiser H.J."/>
            <person name="Kolde R."/>
            <person name="Yassour M."/>
            <person name="Luopajarvi K."/>
            <person name="Siljander H."/>
            <person name="Virtanen S.M."/>
            <person name="Ilonen J."/>
            <person name="Uibo R."/>
            <person name="Tillmann V."/>
            <person name="Mokurov S."/>
            <person name="Dorshakova N."/>
            <person name="Porter J.A."/>
            <person name="McHardy A.C."/>
            <person name="Lahdesmaki H."/>
            <person name="Vlamakis H."/>
            <person name="Huttenhower C."/>
            <person name="Knip M."/>
            <person name="Xavier R.J."/>
        </authorList>
    </citation>
    <scope>NUCLEOTIDE SEQUENCE [LARGE SCALE GENOMIC DNA]</scope>
    <source>
        <strain evidence="9 11">RJX1052</strain>
    </source>
</reference>
<dbReference type="Proteomes" id="UP000294834">
    <property type="component" value="Unassembled WGS sequence"/>
</dbReference>
<dbReference type="InterPro" id="IPR046544">
    <property type="entry name" value="GH146_SB_dom"/>
</dbReference>
<dbReference type="EMBL" id="SLTX01000002">
    <property type="protein sequence ID" value="TDB03863.1"/>
    <property type="molecule type" value="Genomic_DNA"/>
</dbReference>
<dbReference type="InterPro" id="IPR008928">
    <property type="entry name" value="6-hairpin_glycosidase_sf"/>
</dbReference>
<dbReference type="EMBL" id="CP046176">
    <property type="protein sequence ID" value="QJR78609.1"/>
    <property type="molecule type" value="Genomic_DNA"/>
</dbReference>
<dbReference type="GeneID" id="93449090"/>
<accession>A0A0K2HFL8</accession>
<dbReference type="PANTHER" id="PTHR31151:SF0">
    <property type="entry name" value="PROLINE-TRNA LIGASE (DUF1680)"/>
    <property type="match status" value="1"/>
</dbReference>
<evidence type="ECO:0000313" key="9">
    <source>
        <dbReference type="EMBL" id="TDB03863.1"/>
    </source>
</evidence>
<evidence type="ECO:0000259" key="3">
    <source>
        <dbReference type="Pfam" id="PF20620"/>
    </source>
</evidence>
<dbReference type="EMBL" id="VVYY01000004">
    <property type="protein sequence ID" value="KAA5399732.1"/>
    <property type="molecule type" value="Genomic_DNA"/>
</dbReference>
<dbReference type="Proteomes" id="UP000283678">
    <property type="component" value="Unassembled WGS sequence"/>
</dbReference>
<reference evidence="8 10" key="1">
    <citation type="submission" date="2018-08" db="EMBL/GenBank/DDBJ databases">
        <title>A genome reference for cultivated species of the human gut microbiota.</title>
        <authorList>
            <person name="Zou Y."/>
            <person name="Xue W."/>
            <person name="Luo G."/>
        </authorList>
    </citation>
    <scope>NUCLEOTIDE SEQUENCE [LARGE SCALE GENOMIC DNA]</scope>
    <source>
        <strain evidence="8 10">AF14-1AC</strain>
    </source>
</reference>
<dbReference type="RefSeq" id="WP_007839060.1">
    <property type="nucleotide sequence ID" value="NZ_BAABYF010000001.1"/>
</dbReference>
<dbReference type="Pfam" id="PF07944">
    <property type="entry name" value="Beta-AFase-like_GH127_cat"/>
    <property type="match status" value="1"/>
</dbReference>
<evidence type="ECO:0000313" key="5">
    <source>
        <dbReference type="EMBL" id="KAA5399732.1"/>
    </source>
</evidence>
<dbReference type="Proteomes" id="UP000441162">
    <property type="component" value="Unassembled WGS sequence"/>
</dbReference>
<reference evidence="7 14" key="4">
    <citation type="submission" date="2019-11" db="EMBL/GenBank/DDBJ databases">
        <title>Complete genome sequence of Bacteroides dorei DSM 17855.</title>
        <authorList>
            <person name="Russell J.T."/>
        </authorList>
    </citation>
    <scope>NUCLEOTIDE SEQUENCE [LARGE SCALE GENOMIC DNA]</scope>
    <source>
        <strain evidence="7 14">DSM 17855</strain>
    </source>
</reference>
<dbReference type="EMBL" id="VVZA01000004">
    <property type="protein sequence ID" value="KAA5406580.1"/>
    <property type="molecule type" value="Genomic_DNA"/>
</dbReference>
<evidence type="ECO:0000313" key="7">
    <source>
        <dbReference type="EMBL" id="QJR78609.1"/>
    </source>
</evidence>
<dbReference type="InterPro" id="IPR049046">
    <property type="entry name" value="Beta-AFase-like_GH127_middle"/>
</dbReference>
<dbReference type="AlphaFoldDB" id="A0A0K2HFL8"/>
<evidence type="ECO:0000313" key="11">
    <source>
        <dbReference type="Proteomes" id="UP000294834"/>
    </source>
</evidence>
<dbReference type="Proteomes" id="UP000500949">
    <property type="component" value="Chromosome"/>
</dbReference>
<dbReference type="SUPFAM" id="SSF48208">
    <property type="entry name" value="Six-hairpin glycosidases"/>
    <property type="match status" value="1"/>
</dbReference>
<evidence type="ECO:0000313" key="12">
    <source>
        <dbReference type="Proteomes" id="UP000441162"/>
    </source>
</evidence>
<feature type="domain" description="Non-reducing end beta-L-arabinofuranosidase-like GH127 catalytic" evidence="1">
    <location>
        <begin position="41"/>
        <end position="432"/>
    </location>
</feature>
<evidence type="ECO:0000313" key="10">
    <source>
        <dbReference type="Proteomes" id="UP000283678"/>
    </source>
</evidence>
<dbReference type="EMBL" id="QRZL01000008">
    <property type="protein sequence ID" value="RGV77722.1"/>
    <property type="molecule type" value="Genomic_DNA"/>
</dbReference>
<organism evidence="5 13">
    <name type="scientific">Phocaeicola dorei</name>
    <dbReference type="NCBI Taxonomy" id="357276"/>
    <lineage>
        <taxon>Bacteria</taxon>
        <taxon>Pseudomonadati</taxon>
        <taxon>Bacteroidota</taxon>
        <taxon>Bacteroidia</taxon>
        <taxon>Bacteroidales</taxon>
        <taxon>Bacteroidaceae</taxon>
        <taxon>Phocaeicola</taxon>
    </lineage>
</organism>
<gene>
    <name evidence="8" type="ORF">DWW04_09375</name>
    <name evidence="9" type="ORF">E1J06_22190</name>
    <name evidence="6" type="ORF">F2Y51_06935</name>
    <name evidence="5" type="ORF">F2Y58_06320</name>
    <name evidence="7" type="ORF">GKD17_20705</name>
</gene>
<evidence type="ECO:0000259" key="1">
    <source>
        <dbReference type="Pfam" id="PF07944"/>
    </source>
</evidence>
<evidence type="ECO:0000313" key="6">
    <source>
        <dbReference type="EMBL" id="KAA5406580.1"/>
    </source>
</evidence>
<evidence type="ECO:0000313" key="8">
    <source>
        <dbReference type="EMBL" id="RGV77722.1"/>
    </source>
</evidence>